<sequence>MLDQLKSGVLSSVACNSLLNLTSERDLCSNQDLSSSFHAKFPAETQSRHREQRIANAFRMRMSSREDRTVPIALHASAINYGDIIDLRLWSPTDVGRRTLDRIQFDICFEWKRDVASNCFRGQLEFNARV</sequence>
<comment type="caution">
    <text evidence="1">The sequence shown here is derived from an EMBL/GenBank/DDBJ whole genome shotgun (WGS) entry which is preliminary data.</text>
</comment>
<evidence type="ECO:0000313" key="1">
    <source>
        <dbReference type="EMBL" id="GIY39452.1"/>
    </source>
</evidence>
<organism evidence="1 2">
    <name type="scientific">Caerostris darwini</name>
    <dbReference type="NCBI Taxonomy" id="1538125"/>
    <lineage>
        <taxon>Eukaryota</taxon>
        <taxon>Metazoa</taxon>
        <taxon>Ecdysozoa</taxon>
        <taxon>Arthropoda</taxon>
        <taxon>Chelicerata</taxon>
        <taxon>Arachnida</taxon>
        <taxon>Araneae</taxon>
        <taxon>Araneomorphae</taxon>
        <taxon>Entelegynae</taxon>
        <taxon>Araneoidea</taxon>
        <taxon>Araneidae</taxon>
        <taxon>Caerostris</taxon>
    </lineage>
</organism>
<accession>A0AAV4T3K3</accession>
<protein>
    <submittedName>
        <fullName evidence="1">Uncharacterized protein</fullName>
    </submittedName>
</protein>
<evidence type="ECO:0000313" key="2">
    <source>
        <dbReference type="Proteomes" id="UP001054837"/>
    </source>
</evidence>
<keyword evidence="2" id="KW-1185">Reference proteome</keyword>
<dbReference type="EMBL" id="BPLQ01008811">
    <property type="protein sequence ID" value="GIY39452.1"/>
    <property type="molecule type" value="Genomic_DNA"/>
</dbReference>
<reference evidence="1 2" key="1">
    <citation type="submission" date="2021-06" db="EMBL/GenBank/DDBJ databases">
        <title>Caerostris darwini draft genome.</title>
        <authorList>
            <person name="Kono N."/>
            <person name="Arakawa K."/>
        </authorList>
    </citation>
    <scope>NUCLEOTIDE SEQUENCE [LARGE SCALE GENOMIC DNA]</scope>
</reference>
<proteinExistence type="predicted"/>
<name>A0AAV4T3K3_9ARAC</name>
<dbReference type="AlphaFoldDB" id="A0AAV4T3K3"/>
<dbReference type="Proteomes" id="UP001054837">
    <property type="component" value="Unassembled WGS sequence"/>
</dbReference>
<gene>
    <name evidence="1" type="ORF">CDAR_54561</name>
</gene>